<gene>
    <name evidence="1" type="ORF">UX39_C0011G0013</name>
</gene>
<dbReference type="EMBL" id="LCMA01000011">
    <property type="protein sequence ID" value="KKU26199.1"/>
    <property type="molecule type" value="Genomic_DNA"/>
</dbReference>
<name>A0A0G1NZW2_9BACT</name>
<sequence>MNSTLKYPIVSYVDIIDLFHSILFWRYEQKAASSIGPQFWFTSFDLVWTILDMNRILPKSRVKRLRGKRELCAPFLKKTLVVEQYDGRDWRTIMDNAGFRCFCLRKSNRELVSGNSVNHLELCSRRKVFITSFGIRTAPDVTQRVTNLLNREQFLSSWERYTLPFRDKKGVVGMLAKARNTELDAEIWGEKTAETLGGTDQDI</sequence>
<evidence type="ECO:0000313" key="1">
    <source>
        <dbReference type="EMBL" id="KKU26199.1"/>
    </source>
</evidence>
<dbReference type="Proteomes" id="UP000034175">
    <property type="component" value="Unassembled WGS sequence"/>
</dbReference>
<protein>
    <submittedName>
        <fullName evidence="1">Uncharacterized protein</fullName>
    </submittedName>
</protein>
<proteinExistence type="predicted"/>
<dbReference type="AlphaFoldDB" id="A0A0G1NZW2"/>
<comment type="caution">
    <text evidence="1">The sequence shown here is derived from an EMBL/GenBank/DDBJ whole genome shotgun (WGS) entry which is preliminary data.</text>
</comment>
<accession>A0A0G1NZW2</accession>
<reference evidence="1 2" key="1">
    <citation type="journal article" date="2015" name="Nature">
        <title>rRNA introns, odd ribosomes, and small enigmatic genomes across a large radiation of phyla.</title>
        <authorList>
            <person name="Brown C.T."/>
            <person name="Hug L.A."/>
            <person name="Thomas B.C."/>
            <person name="Sharon I."/>
            <person name="Castelle C.J."/>
            <person name="Singh A."/>
            <person name="Wilkins M.J."/>
            <person name="Williams K.H."/>
            <person name="Banfield J.F."/>
        </authorList>
    </citation>
    <scope>NUCLEOTIDE SEQUENCE [LARGE SCALE GENOMIC DNA]</scope>
</reference>
<organism evidence="1 2">
    <name type="scientific">Candidatus Magasanikbacteria bacterium GW2011_GWA2_46_17</name>
    <dbReference type="NCBI Taxonomy" id="1619042"/>
    <lineage>
        <taxon>Bacteria</taxon>
        <taxon>Candidatus Magasanikiibacteriota</taxon>
    </lineage>
</organism>
<evidence type="ECO:0000313" key="2">
    <source>
        <dbReference type="Proteomes" id="UP000034175"/>
    </source>
</evidence>